<dbReference type="Gene3D" id="4.10.240.10">
    <property type="entry name" value="Zn(2)-C6 fungal-type DNA-binding domain"/>
    <property type="match status" value="1"/>
</dbReference>
<dbReference type="EMBL" id="CP055902">
    <property type="protein sequence ID" value="QKX61573.1"/>
    <property type="molecule type" value="Genomic_DNA"/>
</dbReference>
<dbReference type="GO" id="GO:0003677">
    <property type="term" value="F:DNA binding"/>
    <property type="evidence" value="ECO:0007669"/>
    <property type="project" value="UniProtKB-KW"/>
</dbReference>
<dbReference type="PROSITE" id="PS00463">
    <property type="entry name" value="ZN2_CY6_FUNGAL_1"/>
    <property type="match status" value="1"/>
</dbReference>
<dbReference type="Proteomes" id="UP000509510">
    <property type="component" value="Chromosome V"/>
</dbReference>
<evidence type="ECO:0000256" key="9">
    <source>
        <dbReference type="SAM" id="MobiDB-lite"/>
    </source>
</evidence>
<evidence type="ECO:0000313" key="11">
    <source>
        <dbReference type="EMBL" id="QKX61573.1"/>
    </source>
</evidence>
<dbReference type="OrthoDB" id="269227at2759"/>
<keyword evidence="6" id="KW-0238">DNA-binding</keyword>
<keyword evidence="8" id="KW-0539">Nucleus</keyword>
<dbReference type="Pfam" id="PF00732">
    <property type="entry name" value="GMC_oxred_N"/>
    <property type="match status" value="1"/>
</dbReference>
<organism evidence="11 12">
    <name type="scientific">Talaromyces rugulosus</name>
    <name type="common">Penicillium rugulosum</name>
    <dbReference type="NCBI Taxonomy" id="121627"/>
    <lineage>
        <taxon>Eukaryota</taxon>
        <taxon>Fungi</taxon>
        <taxon>Dikarya</taxon>
        <taxon>Ascomycota</taxon>
        <taxon>Pezizomycotina</taxon>
        <taxon>Eurotiomycetes</taxon>
        <taxon>Eurotiomycetidae</taxon>
        <taxon>Eurotiales</taxon>
        <taxon>Trichocomaceae</taxon>
        <taxon>Talaromyces</taxon>
        <taxon>Talaromyces sect. Islandici</taxon>
    </lineage>
</organism>
<keyword evidence="4" id="KW-0560">Oxidoreductase</keyword>
<dbReference type="InterPro" id="IPR036864">
    <property type="entry name" value="Zn2-C6_fun-type_DNA-bd_sf"/>
</dbReference>
<sequence>MEDYTPLDAPLFPIPDDPIFTAPQWQTLLSLADVVIPALTTARAGNNKALHQKTVSAAQYDTAIATLTAQIKSPDAAEIARQYLDENASSLPAFKESFRRAFALNVPQEAKNGLSLILTTLNTRAGSLLLTGSSTPLQDQSFDAREKVLCHWLTSRLPQLRQVARSVVLLSKKNWVLNSAIALQTIGFPRFPVYGKPAESFDYKFLQIPPGDNTEIIETDVVIVGSGCGGGVAAKNLAEAGHRVLVVEKAYHYPSSHFPMTQPSGLGHMFEQGGNAVSDDGYMAVLAGAAWGGGGTVNWGASLQTQNYVRQEWADTGLPFFTSHEFQKSMDNVCERMGVNTDIRQNFQNAVTLEGSRKLGYNAQVVPTNSGNSKEHYCGHCTLGCHTGGKQGPMASWLVDAAEAGAVFAEGFHAEKVLFDTVNGKKVASGVQGVWTSRDSHLGTSGKDVVRRKVIVRAKKVIVSCGSLQSPLLLLRSGIKNPHVGRHLYLHPVLLGGAVFEQETLPWEGNCLTTLVHDFENLDGHGHGTKLENVSMVPALFLATMPWLDGANFKRLAANLRHMAGFITLTKERDAGRVYPDPISGQPRIDYTISAFDRKHILEGLIASAKIAYVCGAKEFYTSYRDMRPFIRSTKTTPTDTTTNTPDQCINDAALQAWIKEFRKKSPLNAEHGTAASAHQMGTCRMSSSPKKGVVGPDGQVWGTQGLYVADASVFPSASGVNPMVTNMAITDWTSRKLAEELSRESLRKTGTARLYQPALVGCSLLANVYPPRTPFLFWTSDLSTMSSSDISQFNPRLSITTLVQSSLNIDLKIFLVQHQSQADSSRFKVAASQTKPAAMPSRRFHSKNRHGCAQCKKRKVKCDIVRPVCGNCARRKDKCHYVIGDSGIMWTPPPMPDPSEFSPPSNSSTITDTGSSDSSTSTEMVLSAGPIFHLSPNADLSLLEKFVSDVSPTLSNRPDTQKAWALDVGCRPIFQPNTSYLSHILIAISALHASLTQPALSLAEKHEYRDMGLYHQNAALTLIQPVLPSLKEDPGQIAGLFGAAWLIFLFNVSQPRPQQSDRKDWVIDEIVKLSELAKGVVVILTTYKASCASNEEEAKSLVMAGPLRGFFGHFLPWRHQTVSPSVRREKLPQSLQRILATIEADDSLSVLRKQLYHHAIDELALTVVAMAFNPKHPSIVFMWLISARREFVDLVSERDPFALRIFRAYGVWAARMDQVWFARRWGRSIVDSVDAALGGLPVMGESMG</sequence>
<dbReference type="Gene3D" id="3.50.50.60">
    <property type="entry name" value="FAD/NAD(P)-binding domain"/>
    <property type="match status" value="2"/>
</dbReference>
<keyword evidence="7" id="KW-0804">Transcription</keyword>
<dbReference type="PROSITE" id="PS50048">
    <property type="entry name" value="ZN2_CY6_FUNGAL_2"/>
    <property type="match status" value="1"/>
</dbReference>
<dbReference type="GO" id="GO:0000981">
    <property type="term" value="F:DNA-binding transcription factor activity, RNA polymerase II-specific"/>
    <property type="evidence" value="ECO:0007669"/>
    <property type="project" value="InterPro"/>
</dbReference>
<evidence type="ECO:0000313" key="12">
    <source>
        <dbReference type="Proteomes" id="UP000509510"/>
    </source>
</evidence>
<dbReference type="CDD" id="cd00067">
    <property type="entry name" value="GAL4"/>
    <property type="match status" value="1"/>
</dbReference>
<dbReference type="GO" id="GO:0050660">
    <property type="term" value="F:flavin adenine dinucleotide binding"/>
    <property type="evidence" value="ECO:0007669"/>
    <property type="project" value="InterPro"/>
</dbReference>
<dbReference type="RefSeq" id="XP_035347747.1">
    <property type="nucleotide sequence ID" value="XM_035491854.1"/>
</dbReference>
<evidence type="ECO:0000259" key="10">
    <source>
        <dbReference type="PROSITE" id="PS50048"/>
    </source>
</evidence>
<comment type="similarity">
    <text evidence="1">Belongs to the GMC oxidoreductase family.</text>
</comment>
<accession>A0A7H8RAA4</accession>
<dbReference type="GO" id="GO:0008270">
    <property type="term" value="F:zinc ion binding"/>
    <property type="evidence" value="ECO:0007669"/>
    <property type="project" value="InterPro"/>
</dbReference>
<dbReference type="PANTHER" id="PTHR46056:SF12">
    <property type="entry name" value="LONG-CHAIN-ALCOHOL OXIDASE"/>
    <property type="match status" value="1"/>
</dbReference>
<proteinExistence type="inferred from homology"/>
<feature type="region of interest" description="Disordered" evidence="9">
    <location>
        <begin position="893"/>
        <end position="923"/>
    </location>
</feature>
<protein>
    <recommendedName>
        <fullName evidence="10">Zn(2)-C6 fungal-type domain-containing protein</fullName>
    </recommendedName>
</protein>
<gene>
    <name evidence="11" type="ORF">TRUGW13939_08725</name>
</gene>
<dbReference type="KEGG" id="trg:TRUGW13939_08725"/>
<evidence type="ECO:0000256" key="4">
    <source>
        <dbReference type="ARBA" id="ARBA00023002"/>
    </source>
</evidence>
<dbReference type="SUPFAM" id="SSF57701">
    <property type="entry name" value="Zn2/Cys6 DNA-binding domain"/>
    <property type="match status" value="1"/>
</dbReference>
<evidence type="ECO:0000256" key="3">
    <source>
        <dbReference type="ARBA" id="ARBA00022827"/>
    </source>
</evidence>
<dbReference type="PANTHER" id="PTHR46056">
    <property type="entry name" value="LONG-CHAIN-ALCOHOL OXIDASE"/>
    <property type="match status" value="1"/>
</dbReference>
<evidence type="ECO:0000256" key="6">
    <source>
        <dbReference type="ARBA" id="ARBA00023125"/>
    </source>
</evidence>
<evidence type="ECO:0000256" key="7">
    <source>
        <dbReference type="ARBA" id="ARBA00023163"/>
    </source>
</evidence>
<dbReference type="InterPro" id="IPR003953">
    <property type="entry name" value="FAD-dep_OxRdtase_2_FAD-bd"/>
</dbReference>
<evidence type="ECO:0000256" key="5">
    <source>
        <dbReference type="ARBA" id="ARBA00023015"/>
    </source>
</evidence>
<keyword evidence="3" id="KW-0274">FAD</keyword>
<dbReference type="InterPro" id="IPR001138">
    <property type="entry name" value="Zn2Cys6_DnaBD"/>
</dbReference>
<feature type="domain" description="Zn(2)-C6 fungal-type" evidence="10">
    <location>
        <begin position="852"/>
        <end position="882"/>
    </location>
</feature>
<feature type="compositionally biased region" description="Low complexity" evidence="9">
    <location>
        <begin position="899"/>
        <end position="923"/>
    </location>
</feature>
<reference evidence="12" key="1">
    <citation type="submission" date="2020-06" db="EMBL/GenBank/DDBJ databases">
        <title>A chromosome-scale genome assembly of Talaromyces rugulosus W13939.</title>
        <authorList>
            <person name="Wang B."/>
            <person name="Guo L."/>
            <person name="Ye K."/>
            <person name="Wang L."/>
        </authorList>
    </citation>
    <scope>NUCLEOTIDE SEQUENCE [LARGE SCALE GENOMIC DNA]</scope>
    <source>
        <strain evidence="12">W13939</strain>
    </source>
</reference>
<dbReference type="Pfam" id="PF00172">
    <property type="entry name" value="Zn_clus"/>
    <property type="match status" value="1"/>
</dbReference>
<keyword evidence="12" id="KW-1185">Reference proteome</keyword>
<keyword evidence="2" id="KW-0285">Flavoprotein</keyword>
<evidence type="ECO:0000256" key="2">
    <source>
        <dbReference type="ARBA" id="ARBA00022630"/>
    </source>
</evidence>
<evidence type="ECO:0000256" key="1">
    <source>
        <dbReference type="ARBA" id="ARBA00010790"/>
    </source>
</evidence>
<dbReference type="GeneID" id="55996213"/>
<name>A0A7H8RAA4_TALRU</name>
<dbReference type="SMART" id="SM00066">
    <property type="entry name" value="GAL4"/>
    <property type="match status" value="1"/>
</dbReference>
<evidence type="ECO:0000256" key="8">
    <source>
        <dbReference type="ARBA" id="ARBA00023242"/>
    </source>
</evidence>
<dbReference type="Pfam" id="PF05199">
    <property type="entry name" value="GMC_oxred_C"/>
    <property type="match status" value="1"/>
</dbReference>
<dbReference type="AlphaFoldDB" id="A0A7H8RAA4"/>
<dbReference type="InterPro" id="IPR036188">
    <property type="entry name" value="FAD/NAD-bd_sf"/>
</dbReference>
<dbReference type="InterPro" id="IPR000172">
    <property type="entry name" value="GMC_OxRdtase_N"/>
</dbReference>
<dbReference type="InterPro" id="IPR007867">
    <property type="entry name" value="GMC_OxRtase_C"/>
</dbReference>
<dbReference type="SUPFAM" id="SSF51905">
    <property type="entry name" value="FAD/NAD(P)-binding domain"/>
    <property type="match status" value="1"/>
</dbReference>
<dbReference type="Pfam" id="PF00890">
    <property type="entry name" value="FAD_binding_2"/>
    <property type="match status" value="1"/>
</dbReference>
<keyword evidence="5" id="KW-0805">Transcription regulation</keyword>
<dbReference type="GO" id="GO:0016614">
    <property type="term" value="F:oxidoreductase activity, acting on CH-OH group of donors"/>
    <property type="evidence" value="ECO:0007669"/>
    <property type="project" value="InterPro"/>
</dbReference>